<gene>
    <name evidence="1" type="ORF">mv_R483</name>
</gene>
<protein>
    <submittedName>
        <fullName evidence="1">Uncharacterized protein</fullName>
    </submittedName>
</protein>
<proteinExistence type="predicted"/>
<reference evidence="1" key="1">
    <citation type="submission" date="2011-10" db="EMBL/GenBank/DDBJ databases">
        <title>Provirophages and transpovirons: unique mobilome of giant viruses.</title>
        <authorList>
            <person name="Desnues C."/>
            <person name="LaScola B."/>
            <person name="Yutin N."/>
            <person name="Fournous G."/>
            <person name="Koonin E."/>
            <person name="Raoult D."/>
        </authorList>
    </citation>
    <scope>NUCLEOTIDE SEQUENCE</scope>
    <source>
        <strain evidence="1">Mv13-mv</strain>
    </source>
</reference>
<name>H2EE65_9VIRU</name>
<dbReference type="EMBL" id="JN885998">
    <property type="protein sequence ID" value="AEX62688.1"/>
    <property type="molecule type" value="Genomic_DNA"/>
</dbReference>
<accession>H2EE65</accession>
<sequence>MNKILCHIIGLDEIHKKNLIKSLKNIDFIDLDDIQQKIHNDNDILHHKNLWNETNKKIFILKNQKKIFKEKNNKDINNLISVRNKIKKQIHNFWKEKIKTHFLNYLDKCKNKTVIVIGFNIFPKDYRIKFNLDMLIFSTYYNDKYYNNKIIYDISAIDYASNQIKYYLNKYQDKIIKGTFPLNLLKQDYLISKYQKFTDFYLKQGYNFVTKDFIYDIIQQFHNIYNQYSGKIDNSHIIYIAITFKAGKTIPANKKMPIEGFTTRQEALDNLKPKVNNTTPVYLYESSIDQFEIQNGKFISVKPINIINEESLLLTI</sequence>
<organism evidence="1">
    <name type="scientific">Moumouvirus sp. 'Monve'</name>
    <dbReference type="NCBI Taxonomy" id="1128131"/>
    <lineage>
        <taxon>Viruses</taxon>
        <taxon>Varidnaviria</taxon>
        <taxon>Bamfordvirae</taxon>
        <taxon>Nucleocytoviricota</taxon>
        <taxon>Megaviricetes</taxon>
        <taxon>Imitervirales</taxon>
        <taxon>Mimiviridae</taxon>
        <taxon>Megamimivirinae</taxon>
        <taxon>Moumouvirus</taxon>
    </lineage>
</organism>
<evidence type="ECO:0000313" key="1">
    <source>
        <dbReference type="EMBL" id="AEX62688.1"/>
    </source>
</evidence>